<comment type="caution">
    <text evidence="2">The sequence shown here is derived from an EMBL/GenBank/DDBJ whole genome shotgun (WGS) entry which is preliminary data.</text>
</comment>
<dbReference type="Gene3D" id="3.90.1580.10">
    <property type="entry name" value="paralog of FGE (formylglycine-generating enzyme)"/>
    <property type="match status" value="1"/>
</dbReference>
<dbReference type="InterPro" id="IPR016187">
    <property type="entry name" value="CTDL_fold"/>
</dbReference>
<sequence>MVTVSARIAADGSTEITNDIKMSKYEVKQEEFESVMGFNPSYFNGNNLPVERVTWYDAVMYCNKLSEADGASNITDATMTENSNASG</sequence>
<keyword evidence="3" id="KW-1185">Reference proteome</keyword>
<evidence type="ECO:0000259" key="1">
    <source>
        <dbReference type="Pfam" id="PF03781"/>
    </source>
</evidence>
<dbReference type="AlphaFoldDB" id="A0A938XXF2"/>
<dbReference type="EMBL" id="JAFBDQ010000009">
    <property type="protein sequence ID" value="MBM7557070.1"/>
    <property type="molecule type" value="Genomic_DNA"/>
</dbReference>
<reference evidence="2" key="1">
    <citation type="submission" date="2021-01" db="EMBL/GenBank/DDBJ databases">
        <title>Genomic Encyclopedia of Type Strains, Phase IV (KMG-IV): sequencing the most valuable type-strain genomes for metagenomic binning, comparative biology and taxonomic classification.</title>
        <authorList>
            <person name="Goeker M."/>
        </authorList>
    </citation>
    <scope>NUCLEOTIDE SEQUENCE</scope>
    <source>
        <strain evidence="2">DSM 23230</strain>
    </source>
</reference>
<dbReference type="Pfam" id="PF03781">
    <property type="entry name" value="FGE-sulfatase"/>
    <property type="match status" value="1"/>
</dbReference>
<gene>
    <name evidence="2" type="ORF">JOC47_001924</name>
</gene>
<protein>
    <submittedName>
        <fullName evidence="2">Formylglycine-generating enzyme required for sulfatase activity</fullName>
    </submittedName>
</protein>
<evidence type="ECO:0000313" key="3">
    <source>
        <dbReference type="Proteomes" id="UP000774000"/>
    </source>
</evidence>
<name>A0A938XXF2_9FIRM</name>
<accession>A0A938XXF2</accession>
<organism evidence="2 3">
    <name type="scientific">Halanaerobacter jeridensis</name>
    <dbReference type="NCBI Taxonomy" id="706427"/>
    <lineage>
        <taxon>Bacteria</taxon>
        <taxon>Bacillati</taxon>
        <taxon>Bacillota</taxon>
        <taxon>Clostridia</taxon>
        <taxon>Halanaerobiales</taxon>
        <taxon>Halobacteroidaceae</taxon>
        <taxon>Halanaerobacter</taxon>
    </lineage>
</organism>
<feature type="domain" description="Sulfatase-modifying factor enzyme-like" evidence="1">
    <location>
        <begin position="20"/>
        <end position="67"/>
    </location>
</feature>
<proteinExistence type="predicted"/>
<dbReference type="InterPro" id="IPR005532">
    <property type="entry name" value="SUMF_dom"/>
</dbReference>
<evidence type="ECO:0000313" key="2">
    <source>
        <dbReference type="EMBL" id="MBM7557070.1"/>
    </source>
</evidence>
<dbReference type="RefSeq" id="WP_204701837.1">
    <property type="nucleotide sequence ID" value="NZ_JAFBDQ010000009.1"/>
</dbReference>
<dbReference type="InterPro" id="IPR042095">
    <property type="entry name" value="SUMF_sf"/>
</dbReference>
<dbReference type="Proteomes" id="UP000774000">
    <property type="component" value="Unassembled WGS sequence"/>
</dbReference>
<dbReference type="SUPFAM" id="SSF56436">
    <property type="entry name" value="C-type lectin-like"/>
    <property type="match status" value="1"/>
</dbReference>